<dbReference type="Proteomes" id="UP001597453">
    <property type="component" value="Unassembled WGS sequence"/>
</dbReference>
<proteinExistence type="predicted"/>
<keyword evidence="3" id="KW-1185">Reference proteome</keyword>
<feature type="transmembrane region" description="Helical" evidence="1">
    <location>
        <begin position="71"/>
        <end position="88"/>
    </location>
</feature>
<evidence type="ECO:0000313" key="3">
    <source>
        <dbReference type="Proteomes" id="UP001597453"/>
    </source>
</evidence>
<dbReference type="EMBL" id="JBHUNF010000002">
    <property type="protein sequence ID" value="MFD2674632.1"/>
    <property type="molecule type" value="Genomic_DNA"/>
</dbReference>
<dbReference type="RefSeq" id="WP_066059094.1">
    <property type="nucleotide sequence ID" value="NZ_JBHUNF010000002.1"/>
</dbReference>
<keyword evidence="1" id="KW-0472">Membrane</keyword>
<feature type="transmembrane region" description="Helical" evidence="1">
    <location>
        <begin position="39"/>
        <end position="59"/>
    </location>
</feature>
<comment type="caution">
    <text evidence="2">The sequence shown here is derived from an EMBL/GenBank/DDBJ whole genome shotgun (WGS) entry which is preliminary data.</text>
</comment>
<keyword evidence="1" id="KW-0812">Transmembrane</keyword>
<organism evidence="2 3">
    <name type="scientific">Gulosibacter bifidus</name>
    <dbReference type="NCBI Taxonomy" id="272239"/>
    <lineage>
        <taxon>Bacteria</taxon>
        <taxon>Bacillati</taxon>
        <taxon>Actinomycetota</taxon>
        <taxon>Actinomycetes</taxon>
        <taxon>Micrococcales</taxon>
        <taxon>Microbacteriaceae</taxon>
        <taxon>Gulosibacter</taxon>
    </lineage>
</organism>
<gene>
    <name evidence="2" type="ORF">ACFSUQ_04865</name>
</gene>
<feature type="transmembrane region" description="Helical" evidence="1">
    <location>
        <begin position="100"/>
        <end position="117"/>
    </location>
</feature>
<name>A0ABW5RI85_9MICO</name>
<accession>A0ABW5RI85</accession>
<feature type="transmembrane region" description="Helical" evidence="1">
    <location>
        <begin position="7"/>
        <end position="27"/>
    </location>
</feature>
<evidence type="ECO:0008006" key="4">
    <source>
        <dbReference type="Google" id="ProtNLM"/>
    </source>
</evidence>
<keyword evidence="1" id="KW-1133">Transmembrane helix</keyword>
<protein>
    <recommendedName>
        <fullName evidence="4">Integral membrane protein</fullName>
    </recommendedName>
</protein>
<evidence type="ECO:0000313" key="2">
    <source>
        <dbReference type="EMBL" id="MFD2674632.1"/>
    </source>
</evidence>
<reference evidence="3" key="1">
    <citation type="journal article" date="2019" name="Int. J. Syst. Evol. Microbiol.">
        <title>The Global Catalogue of Microorganisms (GCM) 10K type strain sequencing project: providing services to taxonomists for standard genome sequencing and annotation.</title>
        <authorList>
            <consortium name="The Broad Institute Genomics Platform"/>
            <consortium name="The Broad Institute Genome Sequencing Center for Infectious Disease"/>
            <person name="Wu L."/>
            <person name="Ma J."/>
        </authorList>
    </citation>
    <scope>NUCLEOTIDE SEQUENCE [LARGE SCALE GENOMIC DNA]</scope>
    <source>
        <strain evidence="3">TISTR 1511</strain>
    </source>
</reference>
<sequence>MEIALKILLILHLVGLAGLFGGVFLQIKDVVKGAAEIPAGMVHSGWLMAASGVMMFGLHEAMDAATMEGRIKIGVKLLVLIVIMALLLANRKKQPVSSGVMWTVGALTLANISIAVLW</sequence>
<evidence type="ECO:0000256" key="1">
    <source>
        <dbReference type="SAM" id="Phobius"/>
    </source>
</evidence>